<accession>A0A8J2WXJ3</accession>
<evidence type="ECO:0000313" key="2">
    <source>
        <dbReference type="EMBL" id="CAH0371484.1"/>
    </source>
</evidence>
<evidence type="ECO:0000313" key="3">
    <source>
        <dbReference type="Proteomes" id="UP000789595"/>
    </source>
</evidence>
<protein>
    <recommendedName>
        <fullName evidence="4">Cupin 2 conserved barrel domain-containing protein</fullName>
    </recommendedName>
</protein>
<dbReference type="AlphaFoldDB" id="A0A8J2WXJ3"/>
<dbReference type="Proteomes" id="UP000789595">
    <property type="component" value="Unassembled WGS sequence"/>
</dbReference>
<gene>
    <name evidence="2" type="ORF">PECAL_3P14300</name>
</gene>
<dbReference type="SUPFAM" id="SSF51182">
    <property type="entry name" value="RmlC-like cupins"/>
    <property type="match status" value="1"/>
</dbReference>
<dbReference type="EMBL" id="CAKKNE010000003">
    <property type="protein sequence ID" value="CAH0371484.1"/>
    <property type="molecule type" value="Genomic_DNA"/>
</dbReference>
<keyword evidence="3" id="KW-1185">Reference proteome</keyword>
<feature type="chain" id="PRO_5035254868" description="Cupin 2 conserved barrel domain-containing protein" evidence="1">
    <location>
        <begin position="23"/>
        <end position="188"/>
    </location>
</feature>
<reference evidence="2" key="1">
    <citation type="submission" date="2021-11" db="EMBL/GenBank/DDBJ databases">
        <authorList>
            <consortium name="Genoscope - CEA"/>
            <person name="William W."/>
        </authorList>
    </citation>
    <scope>NUCLEOTIDE SEQUENCE</scope>
</reference>
<dbReference type="Gene3D" id="2.60.120.10">
    <property type="entry name" value="Jelly Rolls"/>
    <property type="match status" value="1"/>
</dbReference>
<dbReference type="InterPro" id="IPR014710">
    <property type="entry name" value="RmlC-like_jellyroll"/>
</dbReference>
<evidence type="ECO:0008006" key="4">
    <source>
        <dbReference type="Google" id="ProtNLM"/>
    </source>
</evidence>
<dbReference type="InterPro" id="IPR011051">
    <property type="entry name" value="RmlC_Cupin_sf"/>
</dbReference>
<comment type="caution">
    <text evidence="2">The sequence shown here is derived from an EMBL/GenBank/DDBJ whole genome shotgun (WGS) entry which is preliminary data.</text>
</comment>
<organism evidence="2 3">
    <name type="scientific">Pelagomonas calceolata</name>
    <dbReference type="NCBI Taxonomy" id="35677"/>
    <lineage>
        <taxon>Eukaryota</taxon>
        <taxon>Sar</taxon>
        <taxon>Stramenopiles</taxon>
        <taxon>Ochrophyta</taxon>
        <taxon>Pelagophyceae</taxon>
        <taxon>Pelagomonadales</taxon>
        <taxon>Pelagomonadaceae</taxon>
        <taxon>Pelagomonas</taxon>
    </lineage>
</organism>
<evidence type="ECO:0000256" key="1">
    <source>
        <dbReference type="SAM" id="SignalP"/>
    </source>
</evidence>
<name>A0A8J2WXJ3_9STRA</name>
<feature type="signal peptide" evidence="1">
    <location>
        <begin position="1"/>
        <end position="22"/>
    </location>
</feature>
<dbReference type="OrthoDB" id="199711at2759"/>
<sequence>MLLTSLLRRHLLGMGLTASALSTAPAAKGAIRYRQLWVSADGVTHIDEHECGKLETKDFTSTGGDAALPESAQYVRAFSDSDDFALTGLVVTQQVGENPWHFCPSPQFVVTLKGSWYIRTSDGKTTTFKPGDVLYQDNSAEHPLAKLGARGQAPSGAQHWSGANGGPCNQLVLGVKPKIFPASKPGTW</sequence>
<keyword evidence="1" id="KW-0732">Signal</keyword>
<proteinExistence type="predicted"/>